<evidence type="ECO:0000313" key="1">
    <source>
        <dbReference type="EMBL" id="MFC3614318.1"/>
    </source>
</evidence>
<reference evidence="2" key="1">
    <citation type="journal article" date="2019" name="Int. J. Syst. Evol. Microbiol.">
        <title>The Global Catalogue of Microorganisms (GCM) 10K type strain sequencing project: providing services to taxonomists for standard genome sequencing and annotation.</title>
        <authorList>
            <consortium name="The Broad Institute Genomics Platform"/>
            <consortium name="The Broad Institute Genome Sequencing Center for Infectious Disease"/>
            <person name="Wu L."/>
            <person name="Ma J."/>
        </authorList>
    </citation>
    <scope>NUCLEOTIDE SEQUENCE [LARGE SCALE GENOMIC DNA]</scope>
    <source>
        <strain evidence="2">KCTC 42911</strain>
    </source>
</reference>
<organism evidence="1 2">
    <name type="scientific">Lutimaribacter marinistellae</name>
    <dbReference type="NCBI Taxonomy" id="1820329"/>
    <lineage>
        <taxon>Bacteria</taxon>
        <taxon>Pseudomonadati</taxon>
        <taxon>Pseudomonadota</taxon>
        <taxon>Alphaproteobacteria</taxon>
        <taxon>Rhodobacterales</taxon>
        <taxon>Roseobacteraceae</taxon>
        <taxon>Lutimaribacter</taxon>
    </lineage>
</organism>
<protein>
    <submittedName>
        <fullName evidence="1">Uncharacterized protein</fullName>
    </submittedName>
</protein>
<dbReference type="Proteomes" id="UP001595629">
    <property type="component" value="Unassembled WGS sequence"/>
</dbReference>
<comment type="caution">
    <text evidence="1">The sequence shown here is derived from an EMBL/GenBank/DDBJ whole genome shotgun (WGS) entry which is preliminary data.</text>
</comment>
<gene>
    <name evidence="1" type="ORF">ACFORG_11145</name>
</gene>
<dbReference type="InterPro" id="IPR036514">
    <property type="entry name" value="SGNH_hydro_sf"/>
</dbReference>
<dbReference type="EMBL" id="JBHRXI010000010">
    <property type="protein sequence ID" value="MFC3614318.1"/>
    <property type="molecule type" value="Genomic_DNA"/>
</dbReference>
<proteinExistence type="predicted"/>
<accession>A0ABV7TJK3</accession>
<keyword evidence="2" id="KW-1185">Reference proteome</keyword>
<dbReference type="RefSeq" id="WP_386735520.1">
    <property type="nucleotide sequence ID" value="NZ_JBHRXI010000010.1"/>
</dbReference>
<sequence length="318" mass="35170">MRVLLLALGLALVIATAVWWFWLRPRVPDAETVSAAYATPLPPPAEALRVFHLGHSLVGPDIPFMLQQLAQAAGFEDHAYASQVGWGTPLRTHWDPEIEIMGLETVRDQGDWADAREAVGSGAYDAVVLTEMVEIKDAIRYHDSTTYFGRWADLAREAGPEVRVYLYETWHWVDDPAGWTNRLEGDRAPYWENAILLPDLARHPERPAHMIPAGTVMARLMAEIEARGGVDGIPGPEALFGVDDQGRPDKIHLGDLGKYLVALTHFAVLYQRSPVGLPYRLTRADGSPADPPTPEAARLMQEVVWETVTSDPMTGVAQ</sequence>
<dbReference type="Gene3D" id="3.40.50.1110">
    <property type="entry name" value="SGNH hydrolase"/>
    <property type="match status" value="1"/>
</dbReference>
<name>A0ABV7TJK3_9RHOB</name>
<evidence type="ECO:0000313" key="2">
    <source>
        <dbReference type="Proteomes" id="UP001595629"/>
    </source>
</evidence>